<comment type="catalytic activity">
    <reaction evidence="5">
        <text>pseudouridine(1915) in 23S rRNA + S-adenosyl-L-methionine = N(3)-methylpseudouridine(1915) in 23S rRNA + S-adenosyl-L-homocysteine + H(+)</text>
        <dbReference type="Rhea" id="RHEA:42752"/>
        <dbReference type="Rhea" id="RHEA-COMP:10221"/>
        <dbReference type="Rhea" id="RHEA-COMP:10222"/>
        <dbReference type="ChEBI" id="CHEBI:15378"/>
        <dbReference type="ChEBI" id="CHEBI:57856"/>
        <dbReference type="ChEBI" id="CHEBI:59789"/>
        <dbReference type="ChEBI" id="CHEBI:65314"/>
        <dbReference type="ChEBI" id="CHEBI:74486"/>
        <dbReference type="EC" id="2.1.1.177"/>
    </reaction>
</comment>
<dbReference type="EMBL" id="BPQG01000036">
    <property type="protein sequence ID" value="GJD44630.1"/>
    <property type="molecule type" value="Genomic_DNA"/>
</dbReference>
<feature type="binding site" evidence="5">
    <location>
        <position position="126"/>
    </location>
    <ligand>
        <name>S-adenosyl-L-methionine</name>
        <dbReference type="ChEBI" id="CHEBI:59789"/>
    </ligand>
</feature>
<dbReference type="NCBIfam" id="NF000991">
    <property type="entry name" value="PRK00103.2-5"/>
    <property type="match status" value="1"/>
</dbReference>
<dbReference type="PANTHER" id="PTHR33603">
    <property type="entry name" value="METHYLTRANSFERASE"/>
    <property type="match status" value="1"/>
</dbReference>
<proteinExistence type="inferred from homology"/>
<comment type="similarity">
    <text evidence="4 5">Belongs to the RNA methyltransferase RlmH family.</text>
</comment>
<dbReference type="Pfam" id="PF02590">
    <property type="entry name" value="SPOUT_MTase"/>
    <property type="match status" value="1"/>
</dbReference>
<name>A0ABQ4QIC8_9HYPH</name>
<dbReference type="CDD" id="cd18081">
    <property type="entry name" value="RlmH-like"/>
    <property type="match status" value="1"/>
</dbReference>
<comment type="caution">
    <text evidence="5">Lacks conserved residue(s) required for the propagation of feature annotation.</text>
</comment>
<sequence>MGGRPPLGPLRRLNDDALRLLVAAIGRLKTGPERDLTARYRERAAQLGRGLGFTGCDIAEMVESRARRAPDRCAEEATALLAQVPAGGVLVAYDERGRADLPSERVAERIRDWRDAGRPALVVAIGGADGLDGAVRARADLTLSFGAATLPHGIVRVLALEQLYRALTILAGHPYHRGDPDG</sequence>
<evidence type="ECO:0000256" key="2">
    <source>
        <dbReference type="ARBA" id="ARBA00022679"/>
    </source>
</evidence>
<keyword evidence="3 5" id="KW-0949">S-adenosyl-L-methionine</keyword>
<evidence type="ECO:0000313" key="7">
    <source>
        <dbReference type="Proteomes" id="UP001055117"/>
    </source>
</evidence>
<evidence type="ECO:0000256" key="5">
    <source>
        <dbReference type="HAMAP-Rule" id="MF_00658"/>
    </source>
</evidence>
<dbReference type="PANTHER" id="PTHR33603:SF1">
    <property type="entry name" value="RIBOSOMAL RNA LARGE SUBUNIT METHYLTRANSFERASE H"/>
    <property type="match status" value="1"/>
</dbReference>
<organism evidence="6 7">
    <name type="scientific">Methylobacterium cerastii</name>
    <dbReference type="NCBI Taxonomy" id="932741"/>
    <lineage>
        <taxon>Bacteria</taxon>
        <taxon>Pseudomonadati</taxon>
        <taxon>Pseudomonadota</taxon>
        <taxon>Alphaproteobacteria</taxon>
        <taxon>Hyphomicrobiales</taxon>
        <taxon>Methylobacteriaceae</taxon>
        <taxon>Methylobacterium</taxon>
    </lineage>
</organism>
<gene>
    <name evidence="5 6" type="primary">rlmH</name>
    <name evidence="6" type="ORF">AFCDBAGC_2497</name>
</gene>
<protein>
    <recommendedName>
        <fullName evidence="5">Ribosomal RNA large subunit methyltransferase H</fullName>
        <ecNumber evidence="5">2.1.1.177</ecNumber>
    </recommendedName>
    <alternativeName>
        <fullName evidence="5">23S rRNA (pseudouridine1915-N3)-methyltransferase</fullName>
    </alternativeName>
    <alternativeName>
        <fullName evidence="5">23S rRNA m3Psi1915 methyltransferase</fullName>
    </alternativeName>
    <alternativeName>
        <fullName evidence="5">rRNA (pseudouridine-N3-)-methyltransferase RlmH</fullName>
    </alternativeName>
</protein>
<evidence type="ECO:0000256" key="3">
    <source>
        <dbReference type="ARBA" id="ARBA00022691"/>
    </source>
</evidence>
<keyword evidence="7" id="KW-1185">Reference proteome</keyword>
<keyword evidence="1 5" id="KW-0489">Methyltransferase</keyword>
<dbReference type="PIRSF" id="PIRSF004505">
    <property type="entry name" value="MT_bac"/>
    <property type="match status" value="1"/>
</dbReference>
<evidence type="ECO:0000256" key="4">
    <source>
        <dbReference type="ARBA" id="ARBA00038303"/>
    </source>
</evidence>
<dbReference type="NCBIfam" id="NF000989">
    <property type="entry name" value="PRK00103.2-3"/>
    <property type="match status" value="1"/>
</dbReference>
<keyword evidence="2 5" id="KW-0808">Transferase</keyword>
<comment type="caution">
    <text evidence="6">The sequence shown here is derived from an EMBL/GenBank/DDBJ whole genome shotgun (WGS) entry which is preliminary data.</text>
</comment>
<comment type="function">
    <text evidence="5">Specifically methylates the pseudouridine at position 1915 (m3Psi1915) in 23S rRNA.</text>
</comment>
<comment type="subcellular location">
    <subcellularLocation>
        <location evidence="5">Cytoplasm</location>
    </subcellularLocation>
</comment>
<evidence type="ECO:0000256" key="1">
    <source>
        <dbReference type="ARBA" id="ARBA00022603"/>
    </source>
</evidence>
<dbReference type="InterPro" id="IPR029026">
    <property type="entry name" value="tRNA_m1G_MTases_N"/>
</dbReference>
<keyword evidence="5" id="KW-0963">Cytoplasm</keyword>
<dbReference type="SUPFAM" id="SSF75217">
    <property type="entry name" value="alpha/beta knot"/>
    <property type="match status" value="1"/>
</dbReference>
<accession>A0ABQ4QIC8</accession>
<comment type="subunit">
    <text evidence="5">Homodimer.</text>
</comment>
<dbReference type="Proteomes" id="UP001055117">
    <property type="component" value="Unassembled WGS sequence"/>
</dbReference>
<dbReference type="GO" id="GO:0032259">
    <property type="term" value="P:methylation"/>
    <property type="evidence" value="ECO:0007669"/>
    <property type="project" value="UniProtKB-KW"/>
</dbReference>
<dbReference type="InterPro" id="IPR029028">
    <property type="entry name" value="Alpha/beta_knot_MTases"/>
</dbReference>
<dbReference type="GO" id="GO:0008168">
    <property type="term" value="F:methyltransferase activity"/>
    <property type="evidence" value="ECO:0007669"/>
    <property type="project" value="UniProtKB-KW"/>
</dbReference>
<reference evidence="6 7" key="1">
    <citation type="journal article" date="2021" name="Front. Microbiol.">
        <title>Comprehensive Comparative Genomics and Phenotyping of Methylobacterium Species.</title>
        <authorList>
            <person name="Alessa O."/>
            <person name="Ogura Y."/>
            <person name="Fujitani Y."/>
            <person name="Takami H."/>
            <person name="Hayashi T."/>
            <person name="Sahin N."/>
            <person name="Tani A."/>
        </authorList>
    </citation>
    <scope>NUCLEOTIDE SEQUENCE [LARGE SCALE GENOMIC DNA]</scope>
    <source>
        <strain evidence="6 7">DSM 23679</strain>
    </source>
</reference>
<dbReference type="HAMAP" id="MF_00658">
    <property type="entry name" value="23SrRNA_methyltr_H"/>
    <property type="match status" value="1"/>
</dbReference>
<evidence type="ECO:0000313" key="6">
    <source>
        <dbReference type="EMBL" id="GJD44630.1"/>
    </source>
</evidence>
<dbReference type="InterPro" id="IPR003742">
    <property type="entry name" value="RlmH-like"/>
</dbReference>
<keyword evidence="5" id="KW-0698">rRNA processing</keyword>
<dbReference type="Gene3D" id="3.40.1280.10">
    <property type="match status" value="1"/>
</dbReference>
<dbReference type="EC" id="2.1.1.177" evidence="5"/>